<feature type="transmembrane region" description="Helical" evidence="8">
    <location>
        <begin position="338"/>
        <end position="357"/>
    </location>
</feature>
<evidence type="ECO:0000256" key="6">
    <source>
        <dbReference type="ARBA" id="ARBA00023136"/>
    </source>
</evidence>
<feature type="domain" description="Major facilitator superfamily (MFS) profile" evidence="9">
    <location>
        <begin position="19"/>
        <end position="515"/>
    </location>
</feature>
<keyword evidence="5 8" id="KW-1133">Transmembrane helix</keyword>
<feature type="transmembrane region" description="Helical" evidence="8">
    <location>
        <begin position="406"/>
        <end position="425"/>
    </location>
</feature>
<keyword evidence="3" id="KW-1003">Cell membrane</keyword>
<dbReference type="PRINTS" id="PR01036">
    <property type="entry name" value="TCRTETB"/>
</dbReference>
<keyword evidence="6 8" id="KW-0472">Membrane</keyword>
<feature type="transmembrane region" description="Helical" evidence="8">
    <location>
        <begin position="86"/>
        <end position="104"/>
    </location>
</feature>
<dbReference type="SUPFAM" id="SSF103473">
    <property type="entry name" value="MFS general substrate transporter"/>
    <property type="match status" value="1"/>
</dbReference>
<dbReference type="Proteomes" id="UP001206483">
    <property type="component" value="Unassembled WGS sequence"/>
</dbReference>
<feature type="transmembrane region" description="Helical" evidence="8">
    <location>
        <begin position="275"/>
        <end position="297"/>
    </location>
</feature>
<feature type="transmembrane region" description="Helical" evidence="8">
    <location>
        <begin position="204"/>
        <end position="224"/>
    </location>
</feature>
<evidence type="ECO:0000256" key="5">
    <source>
        <dbReference type="ARBA" id="ARBA00022989"/>
    </source>
</evidence>
<evidence type="ECO:0000256" key="3">
    <source>
        <dbReference type="ARBA" id="ARBA00022475"/>
    </source>
</evidence>
<dbReference type="InterPro" id="IPR020846">
    <property type="entry name" value="MFS_dom"/>
</dbReference>
<dbReference type="PANTHER" id="PTHR42718:SF42">
    <property type="entry name" value="EXPORT PROTEIN"/>
    <property type="match status" value="1"/>
</dbReference>
<dbReference type="CDD" id="cd17321">
    <property type="entry name" value="MFS_MMR_MDR_like"/>
    <property type="match status" value="1"/>
</dbReference>
<organism evidence="10 11">
    <name type="scientific">Kitasatospora paracochleata</name>
    <dbReference type="NCBI Taxonomy" id="58354"/>
    <lineage>
        <taxon>Bacteria</taxon>
        <taxon>Bacillati</taxon>
        <taxon>Actinomycetota</taxon>
        <taxon>Actinomycetes</taxon>
        <taxon>Kitasatosporales</taxon>
        <taxon>Streptomycetaceae</taxon>
        <taxon>Kitasatospora</taxon>
    </lineage>
</organism>
<sequence length="518" mass="53635">MTALPAAATTVRTRSRGIMMAVLGCCFLVVMMDNTILNVALQTIQRDLNATNSELQWSVDSYILVYAALMFSAGVLADSFGRRRTLLIGMIVFGVASGFSAFATSPEQLILWRAVMGIGGAVVPPATLAIINDTSAPEERGKAIGVWSAIGGLSIALGPIIGGFLLEHYWWGSVFLINIPVVVVCALLMLGFVPESRAVERPRLDAAGVLLSIVGTGALVYGVIRGGETSDWLGPEVLGSLIGGLALLVLLVRVESRAASPALDVSLLRNPAFTAGTTGISLSFFALTGGTFLLVFYVQGVRGYTPLELGLLLLPVAVGTIVSAILSGGLAKKHGPRLVVAAGLVLMTASFLWMAVLGRTTAIWQLEGALALSGLGLGLVMGTTTTVIMAVVPADKSAVGAAVNNTLRQVGAALGVATLGSVLSVRYRADLGGAADILPAGLRDEARDSLGGTLGALEKAAHQPAVIGPIHTKVPQLILQADDAYLSAMHVTVIVAAALLIVALLVVLRWLPARLPES</sequence>
<evidence type="ECO:0000256" key="4">
    <source>
        <dbReference type="ARBA" id="ARBA00022692"/>
    </source>
</evidence>
<comment type="subcellular location">
    <subcellularLocation>
        <location evidence="1">Cell membrane</location>
        <topology evidence="1">Multi-pass membrane protein</topology>
    </subcellularLocation>
</comment>
<comment type="caution">
    <text evidence="10">The sequence shown here is derived from an EMBL/GenBank/DDBJ whole genome shotgun (WGS) entry which is preliminary data.</text>
</comment>
<keyword evidence="7" id="KW-0046">Antibiotic resistance</keyword>
<evidence type="ECO:0000313" key="11">
    <source>
        <dbReference type="Proteomes" id="UP001206483"/>
    </source>
</evidence>
<accession>A0ABT1IT03</accession>
<evidence type="ECO:0000256" key="7">
    <source>
        <dbReference type="ARBA" id="ARBA00023251"/>
    </source>
</evidence>
<feature type="transmembrane region" description="Helical" evidence="8">
    <location>
        <begin position="369"/>
        <end position="394"/>
    </location>
</feature>
<feature type="transmembrane region" description="Helical" evidence="8">
    <location>
        <begin position="484"/>
        <end position="508"/>
    </location>
</feature>
<name>A0ABT1IT03_9ACTN</name>
<evidence type="ECO:0000256" key="2">
    <source>
        <dbReference type="ARBA" id="ARBA00022448"/>
    </source>
</evidence>
<dbReference type="Pfam" id="PF07690">
    <property type="entry name" value="MFS_1"/>
    <property type="match status" value="1"/>
</dbReference>
<evidence type="ECO:0000256" key="8">
    <source>
        <dbReference type="SAM" id="Phobius"/>
    </source>
</evidence>
<dbReference type="PROSITE" id="PS00216">
    <property type="entry name" value="SUGAR_TRANSPORT_1"/>
    <property type="match status" value="1"/>
</dbReference>
<dbReference type="RefSeq" id="WP_253794846.1">
    <property type="nucleotide sequence ID" value="NZ_BAAAUB010000048.1"/>
</dbReference>
<gene>
    <name evidence="10" type="ORF">FHR36_001392</name>
</gene>
<feature type="transmembrane region" description="Helical" evidence="8">
    <location>
        <begin position="143"/>
        <end position="164"/>
    </location>
</feature>
<dbReference type="PROSITE" id="PS50850">
    <property type="entry name" value="MFS"/>
    <property type="match status" value="1"/>
</dbReference>
<dbReference type="NCBIfam" id="TIGR00711">
    <property type="entry name" value="efflux_EmrB"/>
    <property type="match status" value="1"/>
</dbReference>
<dbReference type="InterPro" id="IPR005829">
    <property type="entry name" value="Sugar_transporter_CS"/>
</dbReference>
<dbReference type="InterPro" id="IPR004638">
    <property type="entry name" value="EmrB-like"/>
</dbReference>
<evidence type="ECO:0000313" key="10">
    <source>
        <dbReference type="EMBL" id="MCP2308268.1"/>
    </source>
</evidence>
<evidence type="ECO:0000256" key="1">
    <source>
        <dbReference type="ARBA" id="ARBA00004651"/>
    </source>
</evidence>
<dbReference type="Gene3D" id="1.20.1720.10">
    <property type="entry name" value="Multidrug resistance protein D"/>
    <property type="match status" value="1"/>
</dbReference>
<dbReference type="EMBL" id="JAMZDX010000002">
    <property type="protein sequence ID" value="MCP2308268.1"/>
    <property type="molecule type" value="Genomic_DNA"/>
</dbReference>
<proteinExistence type="predicted"/>
<feature type="transmembrane region" description="Helical" evidence="8">
    <location>
        <begin position="236"/>
        <end position="254"/>
    </location>
</feature>
<dbReference type="InterPro" id="IPR036259">
    <property type="entry name" value="MFS_trans_sf"/>
</dbReference>
<feature type="transmembrane region" description="Helical" evidence="8">
    <location>
        <begin position="61"/>
        <end position="79"/>
    </location>
</feature>
<keyword evidence="2" id="KW-0813">Transport</keyword>
<protein>
    <submittedName>
        <fullName evidence="10">EmrB/QacA subfamily drug resistance transporter</fullName>
    </submittedName>
</protein>
<dbReference type="Gene3D" id="1.20.1250.20">
    <property type="entry name" value="MFS general substrate transporter like domains"/>
    <property type="match status" value="1"/>
</dbReference>
<dbReference type="InterPro" id="IPR011701">
    <property type="entry name" value="MFS"/>
</dbReference>
<keyword evidence="11" id="KW-1185">Reference proteome</keyword>
<keyword evidence="4 8" id="KW-0812">Transmembrane</keyword>
<reference evidence="10 11" key="1">
    <citation type="submission" date="2022-06" db="EMBL/GenBank/DDBJ databases">
        <title>Sequencing the genomes of 1000 actinobacteria strains.</title>
        <authorList>
            <person name="Klenk H.-P."/>
        </authorList>
    </citation>
    <scope>NUCLEOTIDE SEQUENCE [LARGE SCALE GENOMIC DNA]</scope>
    <source>
        <strain evidence="10 11">DSM 41656</strain>
    </source>
</reference>
<evidence type="ECO:0000259" key="9">
    <source>
        <dbReference type="PROSITE" id="PS50850"/>
    </source>
</evidence>
<feature type="transmembrane region" description="Helical" evidence="8">
    <location>
        <begin position="309"/>
        <end position="331"/>
    </location>
</feature>
<feature type="transmembrane region" description="Helical" evidence="8">
    <location>
        <begin position="110"/>
        <end position="131"/>
    </location>
</feature>
<feature type="transmembrane region" description="Helical" evidence="8">
    <location>
        <begin position="21"/>
        <end position="41"/>
    </location>
</feature>
<feature type="transmembrane region" description="Helical" evidence="8">
    <location>
        <begin position="170"/>
        <end position="192"/>
    </location>
</feature>
<dbReference type="PANTHER" id="PTHR42718">
    <property type="entry name" value="MAJOR FACILITATOR SUPERFAMILY MULTIDRUG TRANSPORTER MFSC"/>
    <property type="match status" value="1"/>
</dbReference>